<evidence type="ECO:0000313" key="4">
    <source>
        <dbReference type="Proteomes" id="UP000029647"/>
    </source>
</evidence>
<name>A0A081DB37_NONUL</name>
<protein>
    <submittedName>
        <fullName evidence="1">Uncharacterized protein</fullName>
    </submittedName>
</protein>
<dbReference type="RefSeq" id="WP_042270448.1">
    <property type="nucleotide sequence ID" value="NZ_JBDVNY010000172.1"/>
</dbReference>
<organism evidence="1 3">
    <name type="scientific">Nonlabens ulvanivorans</name>
    <name type="common">Persicivirga ulvanivorans</name>
    <dbReference type="NCBI Taxonomy" id="906888"/>
    <lineage>
        <taxon>Bacteria</taxon>
        <taxon>Pseudomonadati</taxon>
        <taxon>Bacteroidota</taxon>
        <taxon>Flavobacteriia</taxon>
        <taxon>Flavobacteriales</taxon>
        <taxon>Flavobacteriaceae</taxon>
        <taxon>Nonlabens</taxon>
    </lineage>
</organism>
<gene>
    <name evidence="2" type="ORF">JCM19275_2235</name>
    <name evidence="1" type="ORF">JCM19296_1730</name>
</gene>
<reference evidence="3 4" key="1">
    <citation type="journal article" date="2014" name="Genome Announc.">
        <title>Draft Genome Sequences of Marine Flavobacterium Nonlabens Strains NR17, NR24, NR27, NR32, NR33, and Ara13.</title>
        <authorList>
            <person name="Nakanishi M."/>
            <person name="Meirelles P."/>
            <person name="Suzuki R."/>
            <person name="Takatani N."/>
            <person name="Mino S."/>
            <person name="Suda W."/>
            <person name="Oshima K."/>
            <person name="Hattori M."/>
            <person name="Ohkuma M."/>
            <person name="Hosokawa M."/>
            <person name="Miyashita K."/>
            <person name="Thompson F.L."/>
            <person name="Niwa A."/>
            <person name="Sawabe T."/>
            <person name="Sawabe T."/>
        </authorList>
    </citation>
    <scope>NUCLEOTIDE SEQUENCE [LARGE SCALE GENOMIC DNA]</scope>
    <source>
        <strain evidence="2">JCM 19275</strain>
        <strain evidence="1">JCM 19296</strain>
        <strain evidence="4">JCM19275</strain>
        <strain evidence="3">JCM19296</strain>
    </source>
</reference>
<dbReference type="AlphaFoldDB" id="A0A081DB37"/>
<comment type="caution">
    <text evidence="1">The sequence shown here is derived from an EMBL/GenBank/DDBJ whole genome shotgun (WGS) entry which is preliminary data.</text>
</comment>
<evidence type="ECO:0000313" key="3">
    <source>
        <dbReference type="Proteomes" id="UP000028980"/>
    </source>
</evidence>
<dbReference type="Proteomes" id="UP000029647">
    <property type="component" value="Unassembled WGS sequence"/>
</dbReference>
<dbReference type="EMBL" id="BBLG01000003">
    <property type="protein sequence ID" value="GAK76133.1"/>
    <property type="molecule type" value="Genomic_DNA"/>
</dbReference>
<proteinExistence type="predicted"/>
<accession>A0A081DB37</accession>
<dbReference type="Proteomes" id="UP000028980">
    <property type="component" value="Unassembled WGS sequence"/>
</dbReference>
<sequence>MKNFLKTLFLICITMTVISCDTEDIVNQTEESSLEKFELRDGSIDIDPIEGNTIIPYVRAVNYGIACPTGPQATEYELTLRRTAFSNIPSENPQLFVEVLITSTNGNQALIKGMIPANTRFNTSVFNQDAGLTAGFPFSGLNRGQASVEVVAVNALGVDTSSYNLGSASTYVYNCN</sequence>
<dbReference type="EMBL" id="BBNT01000008">
    <property type="protein sequence ID" value="GAL76103.1"/>
    <property type="molecule type" value="Genomic_DNA"/>
</dbReference>
<evidence type="ECO:0000313" key="2">
    <source>
        <dbReference type="EMBL" id="GAL76103.1"/>
    </source>
</evidence>
<dbReference type="PROSITE" id="PS51257">
    <property type="entry name" value="PROKAR_LIPOPROTEIN"/>
    <property type="match status" value="1"/>
</dbReference>
<evidence type="ECO:0000313" key="1">
    <source>
        <dbReference type="EMBL" id="GAK76133.1"/>
    </source>
</evidence>